<reference evidence="3 4" key="1">
    <citation type="submission" date="2018-05" db="EMBL/GenBank/DDBJ databases">
        <title>Draft genome of Methanospirillum stamsii Pt1.</title>
        <authorList>
            <person name="Dueholm M.S."/>
            <person name="Nielsen P.H."/>
            <person name="Bakmann L.F."/>
            <person name="Otzen D.E."/>
        </authorList>
    </citation>
    <scope>NUCLEOTIDE SEQUENCE [LARGE SCALE GENOMIC DNA]</scope>
    <source>
        <strain evidence="3 4">Pt1</strain>
    </source>
</reference>
<dbReference type="EMBL" id="QGMZ01000011">
    <property type="protein sequence ID" value="PWR75223.1"/>
    <property type="molecule type" value="Genomic_DNA"/>
</dbReference>
<keyword evidence="1" id="KW-0472">Membrane</keyword>
<dbReference type="GeneID" id="97610864"/>
<feature type="transmembrane region" description="Helical" evidence="1">
    <location>
        <begin position="12"/>
        <end position="33"/>
    </location>
</feature>
<evidence type="ECO:0000313" key="4">
    <source>
        <dbReference type="Proteomes" id="UP000245934"/>
    </source>
</evidence>
<sequence>MSGFIVPSLKTAMLWLFAIMIVCFVIGAVLVVLESDKPDHNIQKNIDFYYPVQGIEKAQFDLEVDTGSIIINPGEESEMVSGTVFFEGMLPEPCLSHTITNGTANFVIDREKNILHDLIGGEENWKINLGEKIPANLDIQLGTGDIIFNSGEIEIKNVRIENGAGSLYLDIHEWKGENLDVSIETGIGDLTMIFPDNSDIFVSRDQGVVNSIISGFSANDNGYIHNGSSVNNSTINVSIIQGIGELNLKTIPEKN</sequence>
<evidence type="ECO:0000259" key="2">
    <source>
        <dbReference type="Pfam" id="PF17115"/>
    </source>
</evidence>
<dbReference type="OrthoDB" id="117189at2157"/>
<dbReference type="Proteomes" id="UP000245934">
    <property type="component" value="Unassembled WGS sequence"/>
</dbReference>
<dbReference type="Pfam" id="PF17115">
    <property type="entry name" value="Toast_rack_N"/>
    <property type="match status" value="1"/>
</dbReference>
<accession>A0A2V2NIS0</accession>
<evidence type="ECO:0000313" key="3">
    <source>
        <dbReference type="EMBL" id="PWR75223.1"/>
    </source>
</evidence>
<gene>
    <name evidence="3" type="ORF">DLD82_05375</name>
</gene>
<organism evidence="3 4">
    <name type="scientific">Methanospirillum stamsii</name>
    <dbReference type="NCBI Taxonomy" id="1277351"/>
    <lineage>
        <taxon>Archaea</taxon>
        <taxon>Methanobacteriati</taxon>
        <taxon>Methanobacteriota</taxon>
        <taxon>Stenosarchaea group</taxon>
        <taxon>Methanomicrobia</taxon>
        <taxon>Methanomicrobiales</taxon>
        <taxon>Methanospirillaceae</taxon>
        <taxon>Methanospirillum</taxon>
    </lineage>
</organism>
<keyword evidence="4" id="KW-1185">Reference proteome</keyword>
<keyword evidence="1" id="KW-0812">Transmembrane</keyword>
<protein>
    <recommendedName>
        <fullName evidence="2">DUF2154 domain-containing protein</fullName>
    </recommendedName>
</protein>
<comment type="caution">
    <text evidence="3">The sequence shown here is derived from an EMBL/GenBank/DDBJ whole genome shotgun (WGS) entry which is preliminary data.</text>
</comment>
<name>A0A2V2NIS0_9EURY</name>
<keyword evidence="1" id="KW-1133">Transmembrane helix</keyword>
<dbReference type="AlphaFoldDB" id="A0A2V2NIS0"/>
<dbReference type="InterPro" id="IPR031346">
    <property type="entry name" value="DUF2154_N"/>
</dbReference>
<feature type="domain" description="DUF2154" evidence="2">
    <location>
        <begin position="54"/>
        <end position="143"/>
    </location>
</feature>
<evidence type="ECO:0000256" key="1">
    <source>
        <dbReference type="SAM" id="Phobius"/>
    </source>
</evidence>
<dbReference type="RefSeq" id="WP_109940085.1">
    <property type="nucleotide sequence ID" value="NZ_CP176366.1"/>
</dbReference>
<proteinExistence type="predicted"/>